<accession>A0A1A9VKC6</accession>
<dbReference type="SUPFAM" id="SSF53335">
    <property type="entry name" value="S-adenosyl-L-methionine-dependent methyltransferases"/>
    <property type="match status" value="1"/>
</dbReference>
<dbReference type="VEuPathDB" id="VectorBase:GAUT039726"/>
<dbReference type="InterPro" id="IPR051218">
    <property type="entry name" value="Sec_MonoDiacylglyc_Lipase"/>
</dbReference>
<dbReference type="InterPro" id="IPR029063">
    <property type="entry name" value="SAM-dependent_MTases_sf"/>
</dbReference>
<dbReference type="PANTHER" id="PTHR45856:SF11">
    <property type="entry name" value="FUNGAL LIPASE-LIKE DOMAIN-CONTAINING PROTEIN"/>
    <property type="match status" value="1"/>
</dbReference>
<dbReference type="Gene3D" id="3.40.50.12710">
    <property type="match status" value="1"/>
</dbReference>
<sequence length="514" mass="57391">MLAYIHELIDKSQGSISISDFMNAVLYHEKYGYYTSKLPLGKDGDFTTAPEISQLFGESVNPITFPPANVNFQHVAMIEVFMDFSFLRNWFSTTSTGANSIDSQLGNVEQSSSILADDSKCKMNDEFINPADPNELHSLPSDYQIDESIVGIAGFDREKLLKMSNFCKISYGDSDDKLDKKRHNILTCKNVSEEGFIVIEADEETNPSEDIIFELKKMYKTRAELISEGYEIIPFGNSFEEDAGHVFIKGKEITVAYHGTRGLNDAITDLNASFTTSELLPDGGRIHRGFYNSFTDSWPNLYGILKSHAEKQGSEIKDFKINLTGHSMEGAVAKIAALCLNKTEGAEDVHVATFGDPRVFDLTASEFYNDVLQEKTIRVTHHQRDPVPALCPDSFGYAHVGAQLRVPTPERYSGLVSHFHGLDGYHEAIKIMDEDDFQSNNNVSLFYYPSRILSRINSAVLGNAQYYAAKLGGYILGGSNFFEKVKKEYQNDKFEVLEVEQIAHENSSSIAMGG</sequence>
<dbReference type="Proteomes" id="UP000078200">
    <property type="component" value="Unassembled WGS sequence"/>
</dbReference>
<dbReference type="PANTHER" id="PTHR45856">
    <property type="entry name" value="ALPHA/BETA-HYDROLASES SUPERFAMILY PROTEIN"/>
    <property type="match status" value="1"/>
</dbReference>
<evidence type="ECO:0000313" key="2">
    <source>
        <dbReference type="EnsemblMetazoa" id="GAUT039726-PA"/>
    </source>
</evidence>
<protein>
    <recommendedName>
        <fullName evidence="1">Fungal lipase-type domain-containing protein</fullName>
    </recommendedName>
</protein>
<keyword evidence="3" id="KW-1185">Reference proteome</keyword>
<name>A0A1A9VKC6_GLOAU</name>
<evidence type="ECO:0000313" key="3">
    <source>
        <dbReference type="Proteomes" id="UP000078200"/>
    </source>
</evidence>
<dbReference type="AlphaFoldDB" id="A0A1A9VKC6"/>
<dbReference type="CDD" id="cd00519">
    <property type="entry name" value="Lipase_3"/>
    <property type="match status" value="1"/>
</dbReference>
<dbReference type="GO" id="GO:0006629">
    <property type="term" value="P:lipid metabolic process"/>
    <property type="evidence" value="ECO:0007669"/>
    <property type="project" value="InterPro"/>
</dbReference>
<dbReference type="EnsemblMetazoa" id="GAUT039726-RA">
    <property type="protein sequence ID" value="GAUT039726-PA"/>
    <property type="gene ID" value="GAUT039726"/>
</dbReference>
<proteinExistence type="predicted"/>
<dbReference type="InterPro" id="IPR002921">
    <property type="entry name" value="Fungal_lipase-type"/>
</dbReference>
<dbReference type="Gene3D" id="3.40.50.1820">
    <property type="entry name" value="alpha/beta hydrolase"/>
    <property type="match status" value="1"/>
</dbReference>
<organism evidence="2 3">
    <name type="scientific">Glossina austeni</name>
    <name type="common">Savannah tsetse fly</name>
    <dbReference type="NCBI Taxonomy" id="7395"/>
    <lineage>
        <taxon>Eukaryota</taxon>
        <taxon>Metazoa</taxon>
        <taxon>Ecdysozoa</taxon>
        <taxon>Arthropoda</taxon>
        <taxon>Hexapoda</taxon>
        <taxon>Insecta</taxon>
        <taxon>Pterygota</taxon>
        <taxon>Neoptera</taxon>
        <taxon>Endopterygota</taxon>
        <taxon>Diptera</taxon>
        <taxon>Brachycera</taxon>
        <taxon>Muscomorpha</taxon>
        <taxon>Hippoboscoidea</taxon>
        <taxon>Glossinidae</taxon>
        <taxon>Glossina</taxon>
    </lineage>
</organism>
<dbReference type="InterPro" id="IPR029058">
    <property type="entry name" value="AB_hydrolase_fold"/>
</dbReference>
<dbReference type="SUPFAM" id="SSF53474">
    <property type="entry name" value="alpha/beta-Hydrolases"/>
    <property type="match status" value="1"/>
</dbReference>
<dbReference type="Pfam" id="PF01764">
    <property type="entry name" value="Lipase_3"/>
    <property type="match status" value="1"/>
</dbReference>
<dbReference type="InterPro" id="IPR038375">
    <property type="entry name" value="NDUFAF7_sf"/>
</dbReference>
<dbReference type="STRING" id="7395.A0A1A9VKC6"/>
<feature type="domain" description="Fungal lipase-type" evidence="1">
    <location>
        <begin position="255"/>
        <end position="393"/>
    </location>
</feature>
<reference evidence="2" key="1">
    <citation type="submission" date="2020-05" db="UniProtKB">
        <authorList>
            <consortium name="EnsemblMetazoa"/>
        </authorList>
    </citation>
    <scope>IDENTIFICATION</scope>
    <source>
        <strain evidence="2">TTRI</strain>
    </source>
</reference>
<evidence type="ECO:0000259" key="1">
    <source>
        <dbReference type="Pfam" id="PF01764"/>
    </source>
</evidence>